<keyword evidence="6" id="KW-0963">Cytoplasm</keyword>
<name>A0ABY7A176_9PSED</name>
<evidence type="ECO:0000259" key="13">
    <source>
        <dbReference type="SMART" id="SM00644"/>
    </source>
</evidence>
<gene>
    <name evidence="14" type="primary">ampD</name>
    <name evidence="14" type="ORF">OU419_05110</name>
</gene>
<comment type="cofactor">
    <cofactor evidence="2">
        <name>Zn(2+)</name>
        <dbReference type="ChEBI" id="CHEBI:29105"/>
    </cofactor>
</comment>
<comment type="catalytic activity">
    <reaction evidence="1">
        <text>Hydrolyzes the link between N-acetylmuramoyl residues and L-amino acid residues in certain cell-wall glycopeptides.</text>
        <dbReference type="EC" id="3.5.1.28"/>
    </reaction>
</comment>
<evidence type="ECO:0000256" key="1">
    <source>
        <dbReference type="ARBA" id="ARBA00001561"/>
    </source>
</evidence>
<feature type="domain" description="N-acetylmuramoyl-L-alanine amidase" evidence="13">
    <location>
        <begin position="18"/>
        <end position="169"/>
    </location>
</feature>
<dbReference type="EC" id="3.5.1.28" evidence="5"/>
<evidence type="ECO:0000256" key="10">
    <source>
        <dbReference type="ARBA" id="ARBA00023316"/>
    </source>
</evidence>
<comment type="subcellular location">
    <subcellularLocation>
        <location evidence="3">Cytoplasm</location>
    </subcellularLocation>
</comment>
<evidence type="ECO:0000256" key="12">
    <source>
        <dbReference type="ARBA" id="ARBA00042615"/>
    </source>
</evidence>
<sequence>MQLDPRTGWCDDAQHCPSPNFNARPEGEVVSLLVIHNISLPPGQFGTRKVQAFFRNCLDACEHPYFESIAAMTVSAHFLIERDGSLFQFVSCNDRAWHAGVSRFDGRENCNDFSIGIELEGTDCDPYSDRQYEVLARLTRQLMTCYPAITPARIQGHCDIAPERKTDPGEAFDWTRYFTAIGAEESI</sequence>
<dbReference type="PANTHER" id="PTHR30417:SF4">
    <property type="entry name" value="1,6-ANHYDRO-N-ACETYLMURAMYL-L-ALANINE AMIDASE AMPD"/>
    <property type="match status" value="1"/>
</dbReference>
<dbReference type="PANTHER" id="PTHR30417">
    <property type="entry name" value="N-ACETYLMURAMOYL-L-ALANINE AMIDASE AMID"/>
    <property type="match status" value="1"/>
</dbReference>
<dbReference type="NCBIfam" id="NF008758">
    <property type="entry name" value="PRK11789.1"/>
    <property type="match status" value="1"/>
</dbReference>
<dbReference type="InterPro" id="IPR036505">
    <property type="entry name" value="Amidase/PGRP_sf"/>
</dbReference>
<dbReference type="SUPFAM" id="SSF55846">
    <property type="entry name" value="N-acetylmuramoyl-L-alanine amidase-like"/>
    <property type="match status" value="1"/>
</dbReference>
<proteinExistence type="inferred from homology"/>
<evidence type="ECO:0000256" key="3">
    <source>
        <dbReference type="ARBA" id="ARBA00004496"/>
    </source>
</evidence>
<dbReference type="Gene3D" id="3.40.80.10">
    <property type="entry name" value="Peptidoglycan recognition protein-like"/>
    <property type="match status" value="1"/>
</dbReference>
<dbReference type="InterPro" id="IPR002502">
    <property type="entry name" value="Amidase_domain"/>
</dbReference>
<evidence type="ECO:0000313" key="14">
    <source>
        <dbReference type="EMBL" id="WAI50645.1"/>
    </source>
</evidence>
<comment type="similarity">
    <text evidence="4">Belongs to the N-acetylmuramoyl-L-alanine amidase 2 family.</text>
</comment>
<evidence type="ECO:0000313" key="15">
    <source>
        <dbReference type="Proteomes" id="UP001163624"/>
    </source>
</evidence>
<dbReference type="EMBL" id="CP113432">
    <property type="protein sequence ID" value="WAI50645.1"/>
    <property type="molecule type" value="Genomic_DNA"/>
</dbReference>
<evidence type="ECO:0000256" key="5">
    <source>
        <dbReference type="ARBA" id="ARBA00011901"/>
    </source>
</evidence>
<dbReference type="RefSeq" id="WP_254471076.1">
    <property type="nucleotide sequence ID" value="NZ_CP113432.1"/>
</dbReference>
<evidence type="ECO:0000256" key="9">
    <source>
        <dbReference type="ARBA" id="ARBA00022833"/>
    </source>
</evidence>
<dbReference type="GO" id="GO:0008745">
    <property type="term" value="F:N-acetylmuramoyl-L-alanine amidase activity"/>
    <property type="evidence" value="ECO:0007669"/>
    <property type="project" value="UniProtKB-EC"/>
</dbReference>
<keyword evidence="9" id="KW-0862">Zinc</keyword>
<dbReference type="CDD" id="cd06583">
    <property type="entry name" value="PGRP"/>
    <property type="match status" value="1"/>
</dbReference>
<dbReference type="SMART" id="SM00644">
    <property type="entry name" value="Ami_2"/>
    <property type="match status" value="1"/>
</dbReference>
<dbReference type="Pfam" id="PF01510">
    <property type="entry name" value="Amidase_2"/>
    <property type="match status" value="1"/>
</dbReference>
<evidence type="ECO:0000256" key="6">
    <source>
        <dbReference type="ARBA" id="ARBA00022490"/>
    </source>
</evidence>
<keyword evidence="15" id="KW-1185">Reference proteome</keyword>
<evidence type="ECO:0000256" key="8">
    <source>
        <dbReference type="ARBA" id="ARBA00022801"/>
    </source>
</evidence>
<evidence type="ECO:0000256" key="4">
    <source>
        <dbReference type="ARBA" id="ARBA00007553"/>
    </source>
</evidence>
<organism evidence="14 15">
    <name type="scientific">Pseudomonas triclosanedens</name>
    <dbReference type="NCBI Taxonomy" id="2961893"/>
    <lineage>
        <taxon>Bacteria</taxon>
        <taxon>Pseudomonadati</taxon>
        <taxon>Pseudomonadota</taxon>
        <taxon>Gammaproteobacteria</taxon>
        <taxon>Pseudomonadales</taxon>
        <taxon>Pseudomonadaceae</taxon>
        <taxon>Pseudomonas</taxon>
    </lineage>
</organism>
<keyword evidence="10" id="KW-0961">Cell wall biogenesis/degradation</keyword>
<accession>A0ABY7A176</accession>
<evidence type="ECO:0000256" key="7">
    <source>
        <dbReference type="ARBA" id="ARBA00022723"/>
    </source>
</evidence>
<keyword evidence="7" id="KW-0479">Metal-binding</keyword>
<reference evidence="14" key="1">
    <citation type="submission" date="2022-11" db="EMBL/GenBank/DDBJ databases">
        <title>Pseudomonas triclosanedens sp. nov., a triclosan degrader isolated from activated sludge.</title>
        <authorList>
            <person name="Yin Y."/>
            <person name="Lu Z."/>
        </authorList>
    </citation>
    <scope>NUCLEOTIDE SEQUENCE</scope>
    <source>
        <strain evidence="14">ZM23</strain>
    </source>
</reference>
<dbReference type="Proteomes" id="UP001163624">
    <property type="component" value="Chromosome"/>
</dbReference>
<dbReference type="InterPro" id="IPR051206">
    <property type="entry name" value="NAMLAA_amidase_2"/>
</dbReference>
<keyword evidence="8 14" id="KW-0378">Hydrolase</keyword>
<evidence type="ECO:0000256" key="11">
    <source>
        <dbReference type="ARBA" id="ARBA00039257"/>
    </source>
</evidence>
<evidence type="ECO:0000256" key="2">
    <source>
        <dbReference type="ARBA" id="ARBA00001947"/>
    </source>
</evidence>
<protein>
    <recommendedName>
        <fullName evidence="11">1,6-anhydro-N-acetylmuramyl-L-alanine amidase AmpD</fullName>
        <ecNumber evidence="5">3.5.1.28</ecNumber>
    </recommendedName>
    <alternativeName>
        <fullName evidence="12">N-acetylmuramoyl-L-alanine amidase</fullName>
    </alternativeName>
</protein>